<gene>
    <name evidence="2" type="ORF">ACFQ04_15165</name>
</gene>
<feature type="compositionally biased region" description="Basic and acidic residues" evidence="1">
    <location>
        <begin position="8"/>
        <end position="28"/>
    </location>
</feature>
<dbReference type="Proteomes" id="UP001597068">
    <property type="component" value="Unassembled WGS sequence"/>
</dbReference>
<feature type="region of interest" description="Disordered" evidence="1">
    <location>
        <begin position="1"/>
        <end position="28"/>
    </location>
</feature>
<evidence type="ECO:0000313" key="2">
    <source>
        <dbReference type="EMBL" id="MFD0927077.1"/>
    </source>
</evidence>
<accession>A0ABW3G9E1</accession>
<comment type="caution">
    <text evidence="2">The sequence shown here is derived from an EMBL/GenBank/DDBJ whole genome shotgun (WGS) entry which is preliminary data.</text>
</comment>
<keyword evidence="3" id="KW-1185">Reference proteome</keyword>
<evidence type="ECO:0000313" key="3">
    <source>
        <dbReference type="Proteomes" id="UP001597068"/>
    </source>
</evidence>
<evidence type="ECO:0000256" key="1">
    <source>
        <dbReference type="SAM" id="MobiDB-lite"/>
    </source>
</evidence>
<proteinExistence type="predicted"/>
<reference evidence="3" key="1">
    <citation type="journal article" date="2019" name="Int. J. Syst. Evol. Microbiol.">
        <title>The Global Catalogue of Microorganisms (GCM) 10K type strain sequencing project: providing services to taxonomists for standard genome sequencing and annotation.</title>
        <authorList>
            <consortium name="The Broad Institute Genomics Platform"/>
            <consortium name="The Broad Institute Genome Sequencing Center for Infectious Disease"/>
            <person name="Wu L."/>
            <person name="Ma J."/>
        </authorList>
    </citation>
    <scope>NUCLEOTIDE SEQUENCE [LARGE SCALE GENOMIC DNA]</scope>
    <source>
        <strain evidence="3">CCUG 50873</strain>
    </source>
</reference>
<feature type="region of interest" description="Disordered" evidence="1">
    <location>
        <begin position="110"/>
        <end position="139"/>
    </location>
</feature>
<organism evidence="2 3">
    <name type="scientific">Williamsia deligens</name>
    <dbReference type="NCBI Taxonomy" id="321325"/>
    <lineage>
        <taxon>Bacteria</taxon>
        <taxon>Bacillati</taxon>
        <taxon>Actinomycetota</taxon>
        <taxon>Actinomycetes</taxon>
        <taxon>Mycobacteriales</taxon>
        <taxon>Nocardiaceae</taxon>
        <taxon>Williamsia</taxon>
    </lineage>
</organism>
<name>A0ABW3G9E1_9NOCA</name>
<dbReference type="EMBL" id="JBHTIL010000002">
    <property type="protein sequence ID" value="MFD0927077.1"/>
    <property type="molecule type" value="Genomic_DNA"/>
</dbReference>
<dbReference type="RefSeq" id="WP_253648754.1">
    <property type="nucleotide sequence ID" value="NZ_BAAAMO010000006.1"/>
</dbReference>
<protein>
    <submittedName>
        <fullName evidence="2">Uncharacterized protein</fullName>
    </submittedName>
</protein>
<feature type="compositionally biased region" description="Basic and acidic residues" evidence="1">
    <location>
        <begin position="110"/>
        <end position="120"/>
    </location>
</feature>
<sequence>MDSSGAGGRRDAHGARDAGGRDPGGRDAEPMRALVLAMLERVENFATTVIGEGVEARDPTRPPVDMGPAVRAAVDAMVIEISELVNRVLAALIAALQAISSALDEIGSERGRRAHPDARARPGRAGGTFQPITVEVRPT</sequence>